<dbReference type="OrthoDB" id="9815925at2"/>
<dbReference type="SMART" id="SM00240">
    <property type="entry name" value="FHA"/>
    <property type="match status" value="1"/>
</dbReference>
<sequence>MADPIRITTADLQRPEISDYVEMQRYLQRDVGEIGRQPWLIRVIYANWFYLSVASAVGGLVGWACLEPWYDDTSTIEEEADVIGLLIFPIVAAGIGLFLGAAEGIICRNPLRAVRCGAVGLGIGFVGGLLTIIPAGILFAVMAGIAMSLWENPSEGEMPTGLALLVLMMGRGAAWAVAGIPAGIGQGIALREKKVMINGLVGGVLGGLIGGLLFDPISLVLIADDGQATYSRAVGFATIGLFVGLFVGLVEGWTKTAWLLMRKGPLAGKQFIMFKDTTVLGSSPKADIYLFKDDAIEPRHALITNRGGRFEIEDCNTPDGTYVNGIPVTRTVLRDGDKIVLGKTVLEFSVKESSA</sequence>
<evidence type="ECO:0000313" key="4">
    <source>
        <dbReference type="Proteomes" id="UP000317909"/>
    </source>
</evidence>
<feature type="transmembrane region" description="Helical" evidence="1">
    <location>
        <begin position="162"/>
        <end position="183"/>
    </location>
</feature>
<keyword evidence="1" id="KW-0472">Membrane</keyword>
<keyword evidence="1" id="KW-1133">Transmembrane helix</keyword>
<accession>A0A517U1Y4</accession>
<dbReference type="AlphaFoldDB" id="A0A517U1Y4"/>
<gene>
    <name evidence="3" type="primary">garA</name>
    <name evidence="3" type="ORF">I41_38330</name>
</gene>
<evidence type="ECO:0000259" key="2">
    <source>
        <dbReference type="PROSITE" id="PS50006"/>
    </source>
</evidence>
<dbReference type="PROSITE" id="PS50006">
    <property type="entry name" value="FHA_DOMAIN"/>
    <property type="match status" value="1"/>
</dbReference>
<protein>
    <submittedName>
        <fullName evidence="3">Glycogen accumulation regulator GarA</fullName>
    </submittedName>
</protein>
<dbReference type="Proteomes" id="UP000317909">
    <property type="component" value="Chromosome"/>
</dbReference>
<proteinExistence type="predicted"/>
<organism evidence="3 4">
    <name type="scientific">Lacipirellula limnantheis</name>
    <dbReference type="NCBI Taxonomy" id="2528024"/>
    <lineage>
        <taxon>Bacteria</taxon>
        <taxon>Pseudomonadati</taxon>
        <taxon>Planctomycetota</taxon>
        <taxon>Planctomycetia</taxon>
        <taxon>Pirellulales</taxon>
        <taxon>Lacipirellulaceae</taxon>
        <taxon>Lacipirellula</taxon>
    </lineage>
</organism>
<keyword evidence="4" id="KW-1185">Reference proteome</keyword>
<dbReference type="CDD" id="cd00060">
    <property type="entry name" value="FHA"/>
    <property type="match status" value="1"/>
</dbReference>
<feature type="transmembrane region" description="Helical" evidence="1">
    <location>
        <begin position="234"/>
        <end position="253"/>
    </location>
</feature>
<dbReference type="Pfam" id="PF00498">
    <property type="entry name" value="FHA"/>
    <property type="match status" value="1"/>
</dbReference>
<feature type="transmembrane region" description="Helical" evidence="1">
    <location>
        <begin position="82"/>
        <end position="106"/>
    </location>
</feature>
<feature type="transmembrane region" description="Helical" evidence="1">
    <location>
        <begin position="48"/>
        <end position="70"/>
    </location>
</feature>
<dbReference type="KEGG" id="llh:I41_38330"/>
<dbReference type="RefSeq" id="WP_145434355.1">
    <property type="nucleotide sequence ID" value="NZ_CP036339.1"/>
</dbReference>
<feature type="domain" description="FHA" evidence="2">
    <location>
        <begin position="278"/>
        <end position="328"/>
    </location>
</feature>
<feature type="transmembrane region" description="Helical" evidence="1">
    <location>
        <begin position="195"/>
        <end position="214"/>
    </location>
</feature>
<keyword evidence="1" id="KW-0812">Transmembrane</keyword>
<feature type="transmembrane region" description="Helical" evidence="1">
    <location>
        <begin position="118"/>
        <end position="150"/>
    </location>
</feature>
<dbReference type="EMBL" id="CP036339">
    <property type="protein sequence ID" value="QDT74636.1"/>
    <property type="molecule type" value="Genomic_DNA"/>
</dbReference>
<evidence type="ECO:0000256" key="1">
    <source>
        <dbReference type="SAM" id="Phobius"/>
    </source>
</evidence>
<dbReference type="SUPFAM" id="SSF49879">
    <property type="entry name" value="SMAD/FHA domain"/>
    <property type="match status" value="1"/>
</dbReference>
<dbReference type="Gene3D" id="2.60.200.20">
    <property type="match status" value="1"/>
</dbReference>
<dbReference type="InterPro" id="IPR008984">
    <property type="entry name" value="SMAD_FHA_dom_sf"/>
</dbReference>
<name>A0A517U1Y4_9BACT</name>
<evidence type="ECO:0000313" key="3">
    <source>
        <dbReference type="EMBL" id="QDT74636.1"/>
    </source>
</evidence>
<dbReference type="InterPro" id="IPR000253">
    <property type="entry name" value="FHA_dom"/>
</dbReference>
<reference evidence="3 4" key="1">
    <citation type="submission" date="2019-02" db="EMBL/GenBank/DDBJ databases">
        <title>Deep-cultivation of Planctomycetes and their phenomic and genomic characterization uncovers novel biology.</title>
        <authorList>
            <person name="Wiegand S."/>
            <person name="Jogler M."/>
            <person name="Boedeker C."/>
            <person name="Pinto D."/>
            <person name="Vollmers J."/>
            <person name="Rivas-Marin E."/>
            <person name="Kohn T."/>
            <person name="Peeters S.H."/>
            <person name="Heuer A."/>
            <person name="Rast P."/>
            <person name="Oberbeckmann S."/>
            <person name="Bunk B."/>
            <person name="Jeske O."/>
            <person name="Meyerdierks A."/>
            <person name="Storesund J.E."/>
            <person name="Kallscheuer N."/>
            <person name="Luecker S."/>
            <person name="Lage O.M."/>
            <person name="Pohl T."/>
            <person name="Merkel B.J."/>
            <person name="Hornburger P."/>
            <person name="Mueller R.-W."/>
            <person name="Bruemmer F."/>
            <person name="Labrenz M."/>
            <person name="Spormann A.M."/>
            <person name="Op den Camp H."/>
            <person name="Overmann J."/>
            <person name="Amann R."/>
            <person name="Jetten M.S.M."/>
            <person name="Mascher T."/>
            <person name="Medema M.H."/>
            <person name="Devos D.P."/>
            <person name="Kaster A.-K."/>
            <person name="Ovreas L."/>
            <person name="Rohde M."/>
            <person name="Galperin M.Y."/>
            <person name="Jogler C."/>
        </authorList>
    </citation>
    <scope>NUCLEOTIDE SEQUENCE [LARGE SCALE GENOMIC DNA]</scope>
    <source>
        <strain evidence="3 4">I41</strain>
    </source>
</reference>